<evidence type="ECO:0000313" key="1">
    <source>
        <dbReference type="EMBL" id="JAH23058.1"/>
    </source>
</evidence>
<reference evidence="1" key="1">
    <citation type="submission" date="2014-11" db="EMBL/GenBank/DDBJ databases">
        <authorList>
            <person name="Amaro Gonzalez C."/>
        </authorList>
    </citation>
    <scope>NUCLEOTIDE SEQUENCE</scope>
</reference>
<proteinExistence type="predicted"/>
<dbReference type="EMBL" id="GBXM01085519">
    <property type="protein sequence ID" value="JAH23058.1"/>
    <property type="molecule type" value="Transcribed_RNA"/>
</dbReference>
<protein>
    <submittedName>
        <fullName evidence="1">Uncharacterized protein</fullName>
    </submittedName>
</protein>
<name>A0A0E9R3Y4_ANGAN</name>
<organism evidence="1">
    <name type="scientific">Anguilla anguilla</name>
    <name type="common">European freshwater eel</name>
    <name type="synonym">Muraena anguilla</name>
    <dbReference type="NCBI Taxonomy" id="7936"/>
    <lineage>
        <taxon>Eukaryota</taxon>
        <taxon>Metazoa</taxon>
        <taxon>Chordata</taxon>
        <taxon>Craniata</taxon>
        <taxon>Vertebrata</taxon>
        <taxon>Euteleostomi</taxon>
        <taxon>Actinopterygii</taxon>
        <taxon>Neopterygii</taxon>
        <taxon>Teleostei</taxon>
        <taxon>Anguilliformes</taxon>
        <taxon>Anguillidae</taxon>
        <taxon>Anguilla</taxon>
    </lineage>
</organism>
<dbReference type="AlphaFoldDB" id="A0A0E9R3Y4"/>
<sequence>MKWDGGTARTCADSERTTRFQCGCCENALEFKSPRVEK</sequence>
<reference evidence="1" key="2">
    <citation type="journal article" date="2015" name="Fish Shellfish Immunol.">
        <title>Early steps in the European eel (Anguilla anguilla)-Vibrio vulnificus interaction in the gills: Role of the RtxA13 toxin.</title>
        <authorList>
            <person name="Callol A."/>
            <person name="Pajuelo D."/>
            <person name="Ebbesson L."/>
            <person name="Teles M."/>
            <person name="MacKenzie S."/>
            <person name="Amaro C."/>
        </authorList>
    </citation>
    <scope>NUCLEOTIDE SEQUENCE</scope>
</reference>
<accession>A0A0E9R3Y4</accession>